<keyword evidence="8" id="KW-1185">Reference proteome</keyword>
<dbReference type="Gene3D" id="3.90.76.10">
    <property type="entry name" value="Dipeptide-binding Protein, Domain 1"/>
    <property type="match status" value="1"/>
</dbReference>
<dbReference type="PIRSF" id="PIRSF002741">
    <property type="entry name" value="MppA"/>
    <property type="match status" value="1"/>
</dbReference>
<sequence length="524" mass="57767">MMKHLLLAATAMTLTMGAAQAETLRWARSGDALTLDPHAQNEGPTLAMMQQMMEPLVLRNPAGELEGALATSWTVNPENPDIWTFTLREGVTFHDGAAFTAEDVVFSMERALSENSDMKGLISSVASVEANGDYEVIVTTKGPNPLLPASLPNILMIDKDWAEANSTVDVQDVEGGEETFASQNVNGTGPYMLVSREADVKTEMTRFDGYWGIDEFPMAYSDIVYTPIQNPSTRIAALLSGEVDFIQDVPVQDLQRVEDSDELKIMSSPQNRVIFFGMNVSDELVNGNPEGGNPLADVRVRQAMNMALNRDAIRQVVMRGQSIPAGVIMPPFVSGWTEELNTVPATDLDAARALMAEAGWTDGFSIQLDCPNDRYVNDEAICQATVGMMAQIGITVNLNAQPKAQHFPVVNGLESDFYMMGWGVPSYDSEYIFNFLYHTKGDLYGTWNGTRYSNPQIDEMTQAIAAEVDLEARDATIAQMWDIVKEDVVYLPVHHQMLNWAMRNEVGAAVDADDQVKVKYFTID</sequence>
<dbReference type="Gene3D" id="3.10.105.10">
    <property type="entry name" value="Dipeptide-binding Protein, Domain 3"/>
    <property type="match status" value="1"/>
</dbReference>
<name>A0A2C9CU31_9RHOB</name>
<dbReference type="RefSeq" id="WP_219618013.1">
    <property type="nucleotide sequence ID" value="NZ_OCTN01000006.1"/>
</dbReference>
<comment type="subcellular location">
    <subcellularLocation>
        <location evidence="1">Periplasm</location>
    </subcellularLocation>
</comment>
<dbReference type="Pfam" id="PF00496">
    <property type="entry name" value="SBP_bac_5"/>
    <property type="match status" value="1"/>
</dbReference>
<proteinExistence type="inferred from homology"/>
<evidence type="ECO:0000256" key="3">
    <source>
        <dbReference type="ARBA" id="ARBA00022448"/>
    </source>
</evidence>
<keyword evidence="3" id="KW-0813">Transport</keyword>
<evidence type="ECO:0000259" key="6">
    <source>
        <dbReference type="Pfam" id="PF00496"/>
    </source>
</evidence>
<feature type="chain" id="PRO_5012406425" evidence="5">
    <location>
        <begin position="22"/>
        <end position="524"/>
    </location>
</feature>
<feature type="domain" description="Solute-binding protein family 5" evidence="6">
    <location>
        <begin position="64"/>
        <end position="441"/>
    </location>
</feature>
<evidence type="ECO:0000256" key="4">
    <source>
        <dbReference type="ARBA" id="ARBA00022729"/>
    </source>
</evidence>
<dbReference type="GO" id="GO:0030288">
    <property type="term" value="C:outer membrane-bounded periplasmic space"/>
    <property type="evidence" value="ECO:0007669"/>
    <property type="project" value="UniProtKB-ARBA"/>
</dbReference>
<dbReference type="GO" id="GO:0043190">
    <property type="term" value="C:ATP-binding cassette (ABC) transporter complex"/>
    <property type="evidence" value="ECO:0007669"/>
    <property type="project" value="InterPro"/>
</dbReference>
<dbReference type="SUPFAM" id="SSF53850">
    <property type="entry name" value="Periplasmic binding protein-like II"/>
    <property type="match status" value="1"/>
</dbReference>
<gene>
    <name evidence="7" type="ORF">SAMN06273572_10617</name>
</gene>
<evidence type="ECO:0000313" key="8">
    <source>
        <dbReference type="Proteomes" id="UP000220034"/>
    </source>
</evidence>
<dbReference type="InterPro" id="IPR030678">
    <property type="entry name" value="Peptide/Ni-bd"/>
</dbReference>
<dbReference type="AlphaFoldDB" id="A0A2C9CU31"/>
<dbReference type="InterPro" id="IPR000914">
    <property type="entry name" value="SBP_5_dom"/>
</dbReference>
<evidence type="ECO:0000313" key="7">
    <source>
        <dbReference type="EMBL" id="SOH94866.1"/>
    </source>
</evidence>
<dbReference type="GO" id="GO:0015833">
    <property type="term" value="P:peptide transport"/>
    <property type="evidence" value="ECO:0007669"/>
    <property type="project" value="TreeGrafter"/>
</dbReference>
<dbReference type="GO" id="GO:1904680">
    <property type="term" value="F:peptide transmembrane transporter activity"/>
    <property type="evidence" value="ECO:0007669"/>
    <property type="project" value="TreeGrafter"/>
</dbReference>
<protein>
    <submittedName>
        <fullName evidence="7">Peptide/nickel transport system substrate-binding protein</fullName>
    </submittedName>
</protein>
<keyword evidence="4 5" id="KW-0732">Signal</keyword>
<evidence type="ECO:0000256" key="2">
    <source>
        <dbReference type="ARBA" id="ARBA00005695"/>
    </source>
</evidence>
<dbReference type="EMBL" id="OCTN01000006">
    <property type="protein sequence ID" value="SOH94866.1"/>
    <property type="molecule type" value="Genomic_DNA"/>
</dbReference>
<dbReference type="PANTHER" id="PTHR30290:SF9">
    <property type="entry name" value="OLIGOPEPTIDE-BINDING PROTEIN APPA"/>
    <property type="match status" value="1"/>
</dbReference>
<organism evidence="7 8">
    <name type="scientific">Pontivivens marinum</name>
    <dbReference type="NCBI Taxonomy" id="1690039"/>
    <lineage>
        <taxon>Bacteria</taxon>
        <taxon>Pseudomonadati</taxon>
        <taxon>Pseudomonadota</taxon>
        <taxon>Alphaproteobacteria</taxon>
        <taxon>Rhodobacterales</taxon>
        <taxon>Paracoccaceae</taxon>
        <taxon>Pontivivens</taxon>
    </lineage>
</organism>
<dbReference type="Proteomes" id="UP000220034">
    <property type="component" value="Unassembled WGS sequence"/>
</dbReference>
<dbReference type="Gene3D" id="3.40.190.10">
    <property type="entry name" value="Periplasmic binding protein-like II"/>
    <property type="match status" value="1"/>
</dbReference>
<feature type="signal peptide" evidence="5">
    <location>
        <begin position="1"/>
        <end position="21"/>
    </location>
</feature>
<reference evidence="8" key="1">
    <citation type="submission" date="2017-09" db="EMBL/GenBank/DDBJ databases">
        <authorList>
            <person name="Varghese N."/>
            <person name="Submissions S."/>
        </authorList>
    </citation>
    <scope>NUCLEOTIDE SEQUENCE [LARGE SCALE GENOMIC DNA]</scope>
    <source>
        <strain evidence="8">C7</strain>
    </source>
</reference>
<evidence type="ECO:0000256" key="1">
    <source>
        <dbReference type="ARBA" id="ARBA00004418"/>
    </source>
</evidence>
<dbReference type="CDD" id="cd08498">
    <property type="entry name" value="PBP2_NikA_DppA_OppA_like_2"/>
    <property type="match status" value="1"/>
</dbReference>
<comment type="similarity">
    <text evidence="2">Belongs to the bacterial solute-binding protein 5 family.</text>
</comment>
<evidence type="ECO:0000256" key="5">
    <source>
        <dbReference type="SAM" id="SignalP"/>
    </source>
</evidence>
<dbReference type="PANTHER" id="PTHR30290">
    <property type="entry name" value="PERIPLASMIC BINDING COMPONENT OF ABC TRANSPORTER"/>
    <property type="match status" value="1"/>
</dbReference>
<accession>A0A2C9CU31</accession>
<dbReference type="InterPro" id="IPR039424">
    <property type="entry name" value="SBP_5"/>
</dbReference>